<evidence type="ECO:0000256" key="4">
    <source>
        <dbReference type="ARBA" id="ARBA00023136"/>
    </source>
</evidence>
<keyword evidence="4 5" id="KW-0472">Membrane</keyword>
<feature type="transmembrane region" description="Helical" evidence="5">
    <location>
        <begin position="24"/>
        <end position="42"/>
    </location>
</feature>
<name>A0A366GHY8_9GAMM</name>
<dbReference type="InterPro" id="IPR051533">
    <property type="entry name" value="WaaL-like"/>
</dbReference>
<evidence type="ECO:0000256" key="3">
    <source>
        <dbReference type="ARBA" id="ARBA00022989"/>
    </source>
</evidence>
<feature type="transmembrane region" description="Helical" evidence="5">
    <location>
        <begin position="132"/>
        <end position="151"/>
    </location>
</feature>
<comment type="subcellular location">
    <subcellularLocation>
        <location evidence="1">Membrane</location>
        <topology evidence="1">Multi-pass membrane protein</topology>
    </subcellularLocation>
</comment>
<feature type="transmembrane region" description="Helical" evidence="5">
    <location>
        <begin position="48"/>
        <end position="66"/>
    </location>
</feature>
<dbReference type="OrthoDB" id="5706645at2"/>
<evidence type="ECO:0000259" key="6">
    <source>
        <dbReference type="Pfam" id="PF04932"/>
    </source>
</evidence>
<dbReference type="RefSeq" id="WP_113863696.1">
    <property type="nucleotide sequence ID" value="NZ_QNRO01000021.1"/>
</dbReference>
<evidence type="ECO:0000256" key="2">
    <source>
        <dbReference type="ARBA" id="ARBA00022692"/>
    </source>
</evidence>
<evidence type="ECO:0000256" key="1">
    <source>
        <dbReference type="ARBA" id="ARBA00004141"/>
    </source>
</evidence>
<feature type="domain" description="O-antigen ligase-related" evidence="6">
    <location>
        <begin position="218"/>
        <end position="350"/>
    </location>
</feature>
<dbReference type="GO" id="GO:0016874">
    <property type="term" value="F:ligase activity"/>
    <property type="evidence" value="ECO:0007669"/>
    <property type="project" value="UniProtKB-KW"/>
</dbReference>
<evidence type="ECO:0000313" key="7">
    <source>
        <dbReference type="EMBL" id="RBP25691.1"/>
    </source>
</evidence>
<organism evidence="7 8">
    <name type="scientific">Marinobacter pelagius</name>
    <dbReference type="NCBI Taxonomy" id="379482"/>
    <lineage>
        <taxon>Bacteria</taxon>
        <taxon>Pseudomonadati</taxon>
        <taxon>Pseudomonadota</taxon>
        <taxon>Gammaproteobacteria</taxon>
        <taxon>Pseudomonadales</taxon>
        <taxon>Marinobacteraceae</taxon>
        <taxon>Marinobacter</taxon>
    </lineage>
</organism>
<keyword evidence="7" id="KW-0436">Ligase</keyword>
<reference evidence="7 8" key="1">
    <citation type="submission" date="2018-06" db="EMBL/GenBank/DDBJ databases">
        <title>Freshwater and sediment microbial communities from various areas in North America, analyzing microbe dynamics in response to fracking.</title>
        <authorList>
            <person name="Lamendella R."/>
        </authorList>
    </citation>
    <scope>NUCLEOTIDE SEQUENCE [LARGE SCALE GENOMIC DNA]</scope>
    <source>
        <strain evidence="7 8">114J</strain>
    </source>
</reference>
<dbReference type="Proteomes" id="UP000252995">
    <property type="component" value="Unassembled WGS sequence"/>
</dbReference>
<keyword evidence="2 5" id="KW-0812">Transmembrane</keyword>
<dbReference type="GO" id="GO:0016020">
    <property type="term" value="C:membrane"/>
    <property type="evidence" value="ECO:0007669"/>
    <property type="project" value="UniProtKB-SubCell"/>
</dbReference>
<comment type="caution">
    <text evidence="7">The sequence shown here is derived from an EMBL/GenBank/DDBJ whole genome shotgun (WGS) entry which is preliminary data.</text>
</comment>
<protein>
    <submittedName>
        <fullName evidence="7">O-antigen ligase-like membrane protein</fullName>
    </submittedName>
</protein>
<dbReference type="InterPro" id="IPR007016">
    <property type="entry name" value="O-antigen_ligase-rel_domated"/>
</dbReference>
<dbReference type="EMBL" id="QNRO01000021">
    <property type="protein sequence ID" value="RBP25691.1"/>
    <property type="molecule type" value="Genomic_DNA"/>
</dbReference>
<feature type="transmembrane region" description="Helical" evidence="5">
    <location>
        <begin position="337"/>
        <end position="355"/>
    </location>
</feature>
<feature type="transmembrane region" description="Helical" evidence="5">
    <location>
        <begin position="218"/>
        <end position="243"/>
    </location>
</feature>
<dbReference type="PANTHER" id="PTHR37422:SF17">
    <property type="entry name" value="O-ANTIGEN LIGASE"/>
    <property type="match status" value="1"/>
</dbReference>
<dbReference type="Pfam" id="PF04932">
    <property type="entry name" value="Wzy_C"/>
    <property type="match status" value="1"/>
</dbReference>
<feature type="transmembrane region" description="Helical" evidence="5">
    <location>
        <begin position="102"/>
        <end position="125"/>
    </location>
</feature>
<dbReference type="PANTHER" id="PTHR37422">
    <property type="entry name" value="TEICHURONIC ACID BIOSYNTHESIS PROTEIN TUAE"/>
    <property type="match status" value="1"/>
</dbReference>
<feature type="transmembrane region" description="Helical" evidence="5">
    <location>
        <begin position="250"/>
        <end position="267"/>
    </location>
</feature>
<accession>A0A366GHY8</accession>
<gene>
    <name evidence="7" type="ORF">DET50_12133</name>
</gene>
<sequence length="453" mass="50605">MNSSLDFVPASSSNAKVSEKDTRVAFILYSLYLVSFFMRLPARMPLLGAIRFDLILVAAICYLVLTSKSTKSTRLDSASQYLLAIFIYAIVTLPLVEWPGSVINNGLVSFIKGAIFYFFTVNLVVNSSRLKIIISIFVGCNIIRIMEPLFLNITTGYLGSATYLGQGDFAGRLAGAPADVINPNGLAFVIATVTPFLHYVFATTNKKAFALYLLLMPLLLYTMGLTLSRSGMLALAIIALGIWWKSAHKFLLLVLGTVGLTVIFLNLNDVQKDRYLSIISDDARQSLSAQGRIEGWAEDFKVAMNRPIIGHGLGTSREANWNVAGKDQISHILWMEIWQEIGLIGLVLFILYLSAMIRNFREASKLIKKKLSSNDFLYRSCQAMQVWLLMNLLFSLASYGLKSYEWYLFGGLSVVLLRAVRSRIAEISAVSEPERVPEQRGWRFGLARRINRL</sequence>
<dbReference type="AlphaFoldDB" id="A0A366GHY8"/>
<feature type="transmembrane region" description="Helical" evidence="5">
    <location>
        <begin position="78"/>
        <end position="96"/>
    </location>
</feature>
<evidence type="ECO:0000256" key="5">
    <source>
        <dbReference type="SAM" id="Phobius"/>
    </source>
</evidence>
<evidence type="ECO:0000313" key="8">
    <source>
        <dbReference type="Proteomes" id="UP000252995"/>
    </source>
</evidence>
<proteinExistence type="predicted"/>
<keyword evidence="3 5" id="KW-1133">Transmembrane helix</keyword>